<dbReference type="EMBL" id="KT250745">
    <property type="protein sequence ID" value="ALZ41689.1"/>
    <property type="molecule type" value="mRNA"/>
</dbReference>
<keyword evidence="1" id="KW-1133">Transmembrane helix</keyword>
<gene>
    <name evidence="2" type="primary">CSP1</name>
</gene>
<proteinExistence type="evidence at transcript level"/>
<dbReference type="PANTHER" id="PTHR11257:SF13">
    <property type="entry name" value="GEO07322P1"/>
    <property type="match status" value="1"/>
</dbReference>
<dbReference type="SUPFAM" id="SSF100910">
    <property type="entry name" value="Chemosensory protein Csp2"/>
    <property type="match status" value="1"/>
</dbReference>
<dbReference type="Pfam" id="PF03392">
    <property type="entry name" value="OS-D"/>
    <property type="match status" value="1"/>
</dbReference>
<keyword evidence="1" id="KW-0812">Transmembrane</keyword>
<accession>A0A120HCF9</accession>
<feature type="transmembrane region" description="Helical" evidence="1">
    <location>
        <begin position="25"/>
        <end position="46"/>
    </location>
</feature>
<dbReference type="Gene3D" id="1.10.2080.10">
    <property type="entry name" value="Insect odorant-binding protein A10/Ejaculatory bulb-specific protein 3"/>
    <property type="match status" value="1"/>
</dbReference>
<dbReference type="InterPro" id="IPR005055">
    <property type="entry name" value="A10/PebIII"/>
</dbReference>
<dbReference type="PANTHER" id="PTHR11257">
    <property type="entry name" value="CHEMOSENSORY PROTEIN-RELATED"/>
    <property type="match status" value="1"/>
</dbReference>
<sequence>MEKSYNIFKTDFIWTRSSQQQYKRFNMKTVLMIFVFIAIVQCILAAKKEYTSKYDNVDVDSVLSNNRILNNYLNCLKDKGPCTPEGRELKRLLPDALQSECSKCTEVQKRNSQKVINFLRANKPGDWKILLDKYDSKGIYRSKYGKQLN</sequence>
<evidence type="ECO:0000256" key="1">
    <source>
        <dbReference type="SAM" id="Phobius"/>
    </source>
</evidence>
<evidence type="ECO:0000313" key="2">
    <source>
        <dbReference type="EMBL" id="ALZ41689.1"/>
    </source>
</evidence>
<reference evidence="2" key="1">
    <citation type="submission" date="2015-07" db="EMBL/GenBank/DDBJ databases">
        <title>Identification and tissue distribution of odorant binding protein genes in the vegetable leafminer Liriomyza sativae.</title>
        <authorList>
            <person name="Zhang L."/>
            <person name="Lei Z."/>
        </authorList>
    </citation>
    <scope>NUCLEOTIDE SEQUENCE</scope>
</reference>
<organism evidence="2">
    <name type="scientific">Liriomyza sativae</name>
    <name type="common">Vegetable leafminer</name>
    <dbReference type="NCBI Taxonomy" id="127406"/>
    <lineage>
        <taxon>Eukaryota</taxon>
        <taxon>Metazoa</taxon>
        <taxon>Ecdysozoa</taxon>
        <taxon>Arthropoda</taxon>
        <taxon>Hexapoda</taxon>
        <taxon>Insecta</taxon>
        <taxon>Pterygota</taxon>
        <taxon>Neoptera</taxon>
        <taxon>Endopterygota</taxon>
        <taxon>Diptera</taxon>
        <taxon>Brachycera</taxon>
        <taxon>Muscomorpha</taxon>
        <taxon>Opomyzoidea</taxon>
        <taxon>Agromyzidae</taxon>
        <taxon>Phytomyzinae</taxon>
        <taxon>Liriomyza</taxon>
    </lineage>
</organism>
<protein>
    <submittedName>
        <fullName evidence="2">Chemosensory protein 1</fullName>
    </submittedName>
</protein>
<keyword evidence="1" id="KW-0472">Membrane</keyword>
<name>A0A120HCF9_LIRSA</name>
<dbReference type="InterPro" id="IPR036682">
    <property type="entry name" value="OS_D_A10/PebIII_sf"/>
</dbReference>
<dbReference type="AlphaFoldDB" id="A0A120HCF9"/>